<proteinExistence type="predicted"/>
<feature type="region of interest" description="Disordered" evidence="1">
    <location>
        <begin position="1"/>
        <end position="58"/>
    </location>
</feature>
<sequence>MRRQNQRPPCNNRSRRRSSGLIERTCGSELEKPGSQPIQQVRARQREAALEASPTTGPQLLKIKDADCGAAPVGLSASVP</sequence>
<organism evidence="2 3">
    <name type="scientific">Pleurodeles waltl</name>
    <name type="common">Iberian ribbed newt</name>
    <dbReference type="NCBI Taxonomy" id="8319"/>
    <lineage>
        <taxon>Eukaryota</taxon>
        <taxon>Metazoa</taxon>
        <taxon>Chordata</taxon>
        <taxon>Craniata</taxon>
        <taxon>Vertebrata</taxon>
        <taxon>Euteleostomi</taxon>
        <taxon>Amphibia</taxon>
        <taxon>Batrachia</taxon>
        <taxon>Caudata</taxon>
        <taxon>Salamandroidea</taxon>
        <taxon>Salamandridae</taxon>
        <taxon>Pleurodelinae</taxon>
        <taxon>Pleurodeles</taxon>
    </lineage>
</organism>
<comment type="caution">
    <text evidence="2">The sequence shown here is derived from an EMBL/GenBank/DDBJ whole genome shotgun (WGS) entry which is preliminary data.</text>
</comment>
<dbReference type="EMBL" id="JANPWB010000001">
    <property type="protein sequence ID" value="KAJ1219106.1"/>
    <property type="molecule type" value="Genomic_DNA"/>
</dbReference>
<evidence type="ECO:0000313" key="3">
    <source>
        <dbReference type="Proteomes" id="UP001066276"/>
    </source>
</evidence>
<reference evidence="2" key="1">
    <citation type="journal article" date="2022" name="bioRxiv">
        <title>Sequencing and chromosome-scale assembly of the giantPleurodeles waltlgenome.</title>
        <authorList>
            <person name="Brown T."/>
            <person name="Elewa A."/>
            <person name="Iarovenko S."/>
            <person name="Subramanian E."/>
            <person name="Araus A.J."/>
            <person name="Petzold A."/>
            <person name="Susuki M."/>
            <person name="Suzuki K.-i.T."/>
            <person name="Hayashi T."/>
            <person name="Toyoda A."/>
            <person name="Oliveira C."/>
            <person name="Osipova E."/>
            <person name="Leigh N.D."/>
            <person name="Simon A."/>
            <person name="Yun M.H."/>
        </authorList>
    </citation>
    <scope>NUCLEOTIDE SEQUENCE</scope>
    <source>
        <strain evidence="2">20211129_DDA</strain>
        <tissue evidence="2">Liver</tissue>
    </source>
</reference>
<accession>A0AAV7X291</accession>
<evidence type="ECO:0000256" key="1">
    <source>
        <dbReference type="SAM" id="MobiDB-lite"/>
    </source>
</evidence>
<evidence type="ECO:0000313" key="2">
    <source>
        <dbReference type="EMBL" id="KAJ1219106.1"/>
    </source>
</evidence>
<name>A0AAV7X291_PLEWA</name>
<protein>
    <submittedName>
        <fullName evidence="2">Uncharacterized protein</fullName>
    </submittedName>
</protein>
<dbReference type="AlphaFoldDB" id="A0AAV7X291"/>
<feature type="compositionally biased region" description="Low complexity" evidence="1">
    <location>
        <begin position="1"/>
        <end position="12"/>
    </location>
</feature>
<gene>
    <name evidence="2" type="ORF">NDU88_006677</name>
</gene>
<dbReference type="Proteomes" id="UP001066276">
    <property type="component" value="Chromosome 1_1"/>
</dbReference>
<keyword evidence="3" id="KW-1185">Reference proteome</keyword>